<evidence type="ECO:0008006" key="3">
    <source>
        <dbReference type="Google" id="ProtNLM"/>
    </source>
</evidence>
<gene>
    <name evidence="1" type="ORF">PECAL_5P05250</name>
</gene>
<name>A0A8J2SXK9_9STRA</name>
<sequence length="370" mass="40224">MRRLAWLVLATARAAPDTDTLLARAAALERWPDVAALLRRAAALDAWWDKGTPPPAWTVSGATQVRQPWRRIGAQANAKVVYRATVDRDRGAGVYGIESVVVKRSQKSSDAGGGTLYLEMLYLEVLRGAPGVPRLYGAWRDGKHVTYVVGDCGDPIGKGPPEYGTAPTVLSDAFRRKAEAQPLQLARSLLACFRSWASTGHLQNSFKAEQFTMTYKGEVFMVDGPRLLANAPLGEAVLRTWGSKLGESALQKFLNAQRVKCETDDDCPPTKNNHSCRRPGSCEAGARGAPEARGKCLEGTCALLSEKTHVYDVANRPWLLPYIADRATGGDRAFLLALIRHASAEDPDDRPSFAELVGAIDRRVDGVTVN</sequence>
<organism evidence="1 2">
    <name type="scientific">Pelagomonas calceolata</name>
    <dbReference type="NCBI Taxonomy" id="35677"/>
    <lineage>
        <taxon>Eukaryota</taxon>
        <taxon>Sar</taxon>
        <taxon>Stramenopiles</taxon>
        <taxon>Ochrophyta</taxon>
        <taxon>Pelagophyceae</taxon>
        <taxon>Pelagomonadales</taxon>
        <taxon>Pelagomonadaceae</taxon>
        <taxon>Pelagomonas</taxon>
    </lineage>
</organism>
<proteinExistence type="predicted"/>
<evidence type="ECO:0000313" key="2">
    <source>
        <dbReference type="Proteomes" id="UP000789595"/>
    </source>
</evidence>
<accession>A0A8J2SXK9</accession>
<reference evidence="1" key="1">
    <citation type="submission" date="2021-11" db="EMBL/GenBank/DDBJ databases">
        <authorList>
            <consortium name="Genoscope - CEA"/>
            <person name="William W."/>
        </authorList>
    </citation>
    <scope>NUCLEOTIDE SEQUENCE</scope>
</reference>
<keyword evidence="2" id="KW-1185">Reference proteome</keyword>
<dbReference type="Proteomes" id="UP000789595">
    <property type="component" value="Unassembled WGS sequence"/>
</dbReference>
<dbReference type="EMBL" id="CAKKNE010000005">
    <property type="protein sequence ID" value="CAH0375972.1"/>
    <property type="molecule type" value="Genomic_DNA"/>
</dbReference>
<comment type="caution">
    <text evidence="1">The sequence shown here is derived from an EMBL/GenBank/DDBJ whole genome shotgun (WGS) entry which is preliminary data.</text>
</comment>
<evidence type="ECO:0000313" key="1">
    <source>
        <dbReference type="EMBL" id="CAH0375972.1"/>
    </source>
</evidence>
<dbReference type="AlphaFoldDB" id="A0A8J2SXK9"/>
<protein>
    <recommendedName>
        <fullName evidence="3">Protein kinase domain-containing protein</fullName>
    </recommendedName>
</protein>